<feature type="compositionally biased region" description="Gly residues" evidence="2">
    <location>
        <begin position="404"/>
        <end position="413"/>
    </location>
</feature>
<feature type="compositionally biased region" description="Basic and acidic residues" evidence="2">
    <location>
        <begin position="326"/>
        <end position="337"/>
    </location>
</feature>
<dbReference type="PANTHER" id="PTHR31973">
    <property type="entry name" value="POLYPROTEIN, PUTATIVE-RELATED"/>
    <property type="match status" value="1"/>
</dbReference>
<comment type="caution">
    <text evidence="3">The sequence shown here is derived from an EMBL/GenBank/DDBJ whole genome shotgun (WGS) entry which is preliminary data.</text>
</comment>
<evidence type="ECO:0000256" key="2">
    <source>
        <dbReference type="SAM" id="MobiDB-lite"/>
    </source>
</evidence>
<evidence type="ECO:0000313" key="4">
    <source>
        <dbReference type="Proteomes" id="UP001151760"/>
    </source>
</evidence>
<reference evidence="3" key="2">
    <citation type="submission" date="2022-01" db="EMBL/GenBank/DDBJ databases">
        <authorList>
            <person name="Yamashiro T."/>
            <person name="Shiraishi A."/>
            <person name="Satake H."/>
            <person name="Nakayama K."/>
        </authorList>
    </citation>
    <scope>NUCLEOTIDE SEQUENCE</scope>
</reference>
<evidence type="ECO:0000256" key="1">
    <source>
        <dbReference type="SAM" id="Coils"/>
    </source>
</evidence>
<keyword evidence="4" id="KW-1185">Reference proteome</keyword>
<reference evidence="3" key="1">
    <citation type="journal article" date="2022" name="Int. J. Mol. Sci.">
        <title>Draft Genome of Tanacetum Coccineum: Genomic Comparison of Closely Related Tanacetum-Family Plants.</title>
        <authorList>
            <person name="Yamashiro T."/>
            <person name="Shiraishi A."/>
            <person name="Nakayama K."/>
            <person name="Satake H."/>
        </authorList>
    </citation>
    <scope>NUCLEOTIDE SEQUENCE</scope>
</reference>
<evidence type="ECO:0008006" key="5">
    <source>
        <dbReference type="Google" id="ProtNLM"/>
    </source>
</evidence>
<name>A0ABQ5IWI6_9ASTR</name>
<keyword evidence="1" id="KW-0175">Coiled coil</keyword>
<dbReference type="PANTHER" id="PTHR31973:SF187">
    <property type="entry name" value="MUTATOR TRANSPOSASE MUDRA PROTEIN"/>
    <property type="match status" value="1"/>
</dbReference>
<feature type="region of interest" description="Disordered" evidence="2">
    <location>
        <begin position="326"/>
        <end position="359"/>
    </location>
</feature>
<organism evidence="3 4">
    <name type="scientific">Tanacetum coccineum</name>
    <dbReference type="NCBI Taxonomy" id="301880"/>
    <lineage>
        <taxon>Eukaryota</taxon>
        <taxon>Viridiplantae</taxon>
        <taxon>Streptophyta</taxon>
        <taxon>Embryophyta</taxon>
        <taxon>Tracheophyta</taxon>
        <taxon>Spermatophyta</taxon>
        <taxon>Magnoliopsida</taxon>
        <taxon>eudicotyledons</taxon>
        <taxon>Gunneridae</taxon>
        <taxon>Pentapetalae</taxon>
        <taxon>asterids</taxon>
        <taxon>campanulids</taxon>
        <taxon>Asterales</taxon>
        <taxon>Asteraceae</taxon>
        <taxon>Asteroideae</taxon>
        <taxon>Anthemideae</taxon>
        <taxon>Anthemidinae</taxon>
        <taxon>Tanacetum</taxon>
    </lineage>
</organism>
<sequence>MEFYKLVDNIKIVEDVDQDLNYLVSLSILVSFLYLTDFQSNVSEVSYISDEDSSEQDDDLDYVDFQIKGEENVVIPNVTTTNLFLNKLCGNNGYFRGFSDEHVPVNNNIPEVDPDESNIDARFKIKKGVSYPKFDHGLEWNKIELVLCMLVQCGRDVKVGKCAGAYIKKKVQKKLLDDTDGVVGCSDKGKKHIFTRSMKDGEDTSTDYEGSVKQKSEILDTNPSSTCMLDVEETDNGNSYFKRFYVCFKGVKDGWLEGCRKIIGLDSFFPKQTCKGELLTAMGRDANNQMYPIAWEVVNLSGVPCVDVVAGFMHLNKELDEGLDKEPILIPPNEKKTPGRKKQPDYGSFTSARGGGRGSKGVEMVQVMGEVVQVLVELVQVLVNLGADRGGSSSGRGRSTGSRGRIGGKGSNGGREIRKSLEHEHLQYLMDKKEEQMNITEMKRQEKLDKEALQQALEEEKMYERLELERQRDVKQWEHET</sequence>
<gene>
    <name evidence="3" type="ORF">Tco_1114408</name>
</gene>
<feature type="region of interest" description="Disordered" evidence="2">
    <location>
        <begin position="389"/>
        <end position="417"/>
    </location>
</feature>
<proteinExistence type="predicted"/>
<feature type="coiled-coil region" evidence="1">
    <location>
        <begin position="430"/>
        <end position="469"/>
    </location>
</feature>
<dbReference type="EMBL" id="BQNB010021214">
    <property type="protein sequence ID" value="GJU04070.1"/>
    <property type="molecule type" value="Genomic_DNA"/>
</dbReference>
<accession>A0ABQ5IWI6</accession>
<evidence type="ECO:0000313" key="3">
    <source>
        <dbReference type="EMBL" id="GJU04070.1"/>
    </source>
</evidence>
<protein>
    <recommendedName>
        <fullName evidence="5">Transposase</fullName>
    </recommendedName>
</protein>
<dbReference type="Proteomes" id="UP001151760">
    <property type="component" value="Unassembled WGS sequence"/>
</dbReference>